<dbReference type="SMART" id="SM00363">
    <property type="entry name" value="S4"/>
    <property type="match status" value="1"/>
</dbReference>
<dbReference type="SUPFAM" id="SSF55120">
    <property type="entry name" value="Pseudouridine synthase"/>
    <property type="match status" value="1"/>
</dbReference>
<dbReference type="CDD" id="cd02869">
    <property type="entry name" value="PseudoU_synth_RluA_like"/>
    <property type="match status" value="1"/>
</dbReference>
<evidence type="ECO:0000256" key="1">
    <source>
        <dbReference type="ARBA" id="ARBA00000073"/>
    </source>
</evidence>
<dbReference type="PANTHER" id="PTHR21600:SF44">
    <property type="entry name" value="RIBOSOMAL LARGE SUBUNIT PSEUDOURIDINE SYNTHASE D"/>
    <property type="match status" value="1"/>
</dbReference>
<dbReference type="SUPFAM" id="SSF55174">
    <property type="entry name" value="Alpha-L RNA-binding motif"/>
    <property type="match status" value="1"/>
</dbReference>
<keyword evidence="10" id="KW-1185">Reference proteome</keyword>
<comment type="function">
    <text evidence="7">Responsible for synthesis of pseudouridine from uracil.</text>
</comment>
<dbReference type="AlphaFoldDB" id="A0AAE3HD49"/>
<dbReference type="PROSITE" id="PS01129">
    <property type="entry name" value="PSI_RLU"/>
    <property type="match status" value="1"/>
</dbReference>
<dbReference type="RefSeq" id="WP_257529639.1">
    <property type="nucleotide sequence ID" value="NZ_JANKAS010000002.1"/>
</dbReference>
<dbReference type="Proteomes" id="UP001205748">
    <property type="component" value="Unassembled WGS sequence"/>
</dbReference>
<evidence type="ECO:0000259" key="8">
    <source>
        <dbReference type="SMART" id="SM00363"/>
    </source>
</evidence>
<keyword evidence="4 7" id="KW-0413">Isomerase</keyword>
<evidence type="ECO:0000256" key="4">
    <source>
        <dbReference type="ARBA" id="ARBA00023235"/>
    </source>
</evidence>
<dbReference type="FunFam" id="3.30.2350.10:FF:000006">
    <property type="entry name" value="Pseudouridine synthase"/>
    <property type="match status" value="1"/>
</dbReference>
<evidence type="ECO:0000313" key="9">
    <source>
        <dbReference type="EMBL" id="MCR1898182.1"/>
    </source>
</evidence>
<dbReference type="InterPro" id="IPR050188">
    <property type="entry name" value="RluA_PseudoU_synthase"/>
</dbReference>
<protein>
    <recommendedName>
        <fullName evidence="7">Pseudouridine synthase</fullName>
        <ecNumber evidence="7">5.4.99.-</ecNumber>
    </recommendedName>
</protein>
<comment type="catalytic activity">
    <reaction evidence="1 7">
        <text>a uridine in RNA = a pseudouridine in RNA</text>
        <dbReference type="Rhea" id="RHEA:48348"/>
        <dbReference type="Rhea" id="RHEA-COMP:12068"/>
        <dbReference type="Rhea" id="RHEA-COMP:12069"/>
        <dbReference type="ChEBI" id="CHEBI:65314"/>
        <dbReference type="ChEBI" id="CHEBI:65315"/>
    </reaction>
</comment>
<dbReference type="InterPro" id="IPR006145">
    <property type="entry name" value="PsdUridine_synth_RsuA/RluA"/>
</dbReference>
<evidence type="ECO:0000256" key="3">
    <source>
        <dbReference type="ARBA" id="ARBA00022884"/>
    </source>
</evidence>
<evidence type="ECO:0000256" key="5">
    <source>
        <dbReference type="PIRSR" id="PIRSR606225-1"/>
    </source>
</evidence>
<dbReference type="CDD" id="cd00165">
    <property type="entry name" value="S4"/>
    <property type="match status" value="1"/>
</dbReference>
<proteinExistence type="inferred from homology"/>
<organism evidence="9 10">
    <name type="scientific">Irregularibacter muris</name>
    <dbReference type="NCBI Taxonomy" id="1796619"/>
    <lineage>
        <taxon>Bacteria</taxon>
        <taxon>Bacillati</taxon>
        <taxon>Bacillota</taxon>
        <taxon>Clostridia</taxon>
        <taxon>Eubacteriales</taxon>
        <taxon>Eubacteriaceae</taxon>
        <taxon>Irregularibacter</taxon>
    </lineage>
</organism>
<dbReference type="InterPro" id="IPR036986">
    <property type="entry name" value="S4_RNA-bd_sf"/>
</dbReference>
<sequence length="307" mass="35196">MHLENGIVLNVETEDEGKRLDIYLSDHIKDYSRNSIKKLINDENIKVNNFFVKASYKVKPKDNVEIIFPTTTEIAIEPQNIPLDIVYEDDDIIVINKPKGMVVHPAPGNYRDTLVNALLYYTPSLSQINGSLRPGIVHRIDKDTSGLLVVAKTDTAHIKLAQELKEHNITRKYRALTEGVIKEDCGRIDEPIGRHPIDRKRMAVVSKNGKRAITHYKVLERFDKNTLIEAKLETGRTHQIRVHMEHIGHPIVGDPVYGYRKQKFNLKGQLLHAKELSFLHPITNVPLKFKCNLPEDFLKIINILRVK</sequence>
<accession>A0AAE3HD49</accession>
<gene>
    <name evidence="9" type="ORF">NSA47_04160</name>
</gene>
<feature type="domain" description="RNA-binding S4" evidence="8">
    <location>
        <begin position="18"/>
        <end position="82"/>
    </location>
</feature>
<evidence type="ECO:0000313" key="10">
    <source>
        <dbReference type="Proteomes" id="UP001205748"/>
    </source>
</evidence>
<dbReference type="GO" id="GO:0120159">
    <property type="term" value="F:rRNA pseudouridine synthase activity"/>
    <property type="evidence" value="ECO:0007669"/>
    <property type="project" value="UniProtKB-ARBA"/>
</dbReference>
<dbReference type="GO" id="GO:0000455">
    <property type="term" value="P:enzyme-directed rRNA pseudouridine synthesis"/>
    <property type="evidence" value="ECO:0007669"/>
    <property type="project" value="UniProtKB-ARBA"/>
</dbReference>
<dbReference type="GO" id="GO:0003723">
    <property type="term" value="F:RNA binding"/>
    <property type="evidence" value="ECO:0007669"/>
    <property type="project" value="UniProtKB-KW"/>
</dbReference>
<dbReference type="Pfam" id="PF00849">
    <property type="entry name" value="PseudoU_synth_2"/>
    <property type="match status" value="1"/>
</dbReference>
<dbReference type="InterPro" id="IPR002942">
    <property type="entry name" value="S4_RNA-bd"/>
</dbReference>
<dbReference type="InterPro" id="IPR006225">
    <property type="entry name" value="PsdUridine_synth_RluC/D"/>
</dbReference>
<dbReference type="PROSITE" id="PS50889">
    <property type="entry name" value="S4"/>
    <property type="match status" value="1"/>
</dbReference>
<evidence type="ECO:0000256" key="6">
    <source>
        <dbReference type="PROSITE-ProRule" id="PRU00182"/>
    </source>
</evidence>
<comment type="similarity">
    <text evidence="2 7">Belongs to the pseudouridine synthase RluA family.</text>
</comment>
<dbReference type="InterPro" id="IPR006224">
    <property type="entry name" value="PsdUridine_synth_RluA-like_CS"/>
</dbReference>
<dbReference type="Gene3D" id="3.10.290.10">
    <property type="entry name" value="RNA-binding S4 domain"/>
    <property type="match status" value="1"/>
</dbReference>
<dbReference type="EMBL" id="JANKAS010000002">
    <property type="protein sequence ID" value="MCR1898182.1"/>
    <property type="molecule type" value="Genomic_DNA"/>
</dbReference>
<evidence type="ECO:0000256" key="2">
    <source>
        <dbReference type="ARBA" id="ARBA00010876"/>
    </source>
</evidence>
<dbReference type="NCBIfam" id="TIGR00005">
    <property type="entry name" value="rluA_subfam"/>
    <property type="match status" value="1"/>
</dbReference>
<comment type="caution">
    <text evidence="9">The sequence shown here is derived from an EMBL/GenBank/DDBJ whole genome shotgun (WGS) entry which is preliminary data.</text>
</comment>
<feature type="active site" evidence="5">
    <location>
        <position position="141"/>
    </location>
</feature>
<dbReference type="PANTHER" id="PTHR21600">
    <property type="entry name" value="MITOCHONDRIAL RNA PSEUDOURIDINE SYNTHASE"/>
    <property type="match status" value="1"/>
</dbReference>
<name>A0AAE3HD49_9FIRM</name>
<dbReference type="InterPro" id="IPR020103">
    <property type="entry name" value="PsdUridine_synth_cat_dom_sf"/>
</dbReference>
<reference evidence="9" key="1">
    <citation type="submission" date="2022-07" db="EMBL/GenBank/DDBJ databases">
        <title>Enhanced cultured diversity of the mouse gut microbiota enables custom-made synthetic communities.</title>
        <authorList>
            <person name="Afrizal A."/>
        </authorList>
    </citation>
    <scope>NUCLEOTIDE SEQUENCE</scope>
    <source>
        <strain evidence="9">DSM 28593</strain>
    </source>
</reference>
<evidence type="ECO:0000256" key="7">
    <source>
        <dbReference type="RuleBase" id="RU362028"/>
    </source>
</evidence>
<dbReference type="Pfam" id="PF01479">
    <property type="entry name" value="S4"/>
    <property type="match status" value="1"/>
</dbReference>
<dbReference type="EC" id="5.4.99.-" evidence="7"/>
<dbReference type="Gene3D" id="3.30.2350.10">
    <property type="entry name" value="Pseudouridine synthase"/>
    <property type="match status" value="1"/>
</dbReference>
<keyword evidence="3 6" id="KW-0694">RNA-binding</keyword>